<gene>
    <name evidence="3" type="ORF">JRO89_XS13G0076400</name>
</gene>
<dbReference type="PANTHER" id="PTHR33595">
    <property type="entry name" value="VON WILLEBRAND FACTOR A DOMAIN PROTEIN"/>
    <property type="match status" value="1"/>
</dbReference>
<reference evidence="3 4" key="1">
    <citation type="submission" date="2021-02" db="EMBL/GenBank/DDBJ databases">
        <title>Plant Genome Project.</title>
        <authorList>
            <person name="Zhang R.-G."/>
        </authorList>
    </citation>
    <scope>NUCLEOTIDE SEQUENCE [LARGE SCALE GENOMIC DNA]</scope>
    <source>
        <tissue evidence="3">Leaves</tissue>
    </source>
</reference>
<evidence type="ECO:0000259" key="2">
    <source>
        <dbReference type="Pfam" id="PF25821"/>
    </source>
</evidence>
<proteinExistence type="predicted"/>
<dbReference type="EMBL" id="JAFEMO010000013">
    <property type="protein sequence ID" value="KAH7549749.1"/>
    <property type="molecule type" value="Genomic_DNA"/>
</dbReference>
<protein>
    <recommendedName>
        <fullName evidence="2">DUF7950 domain-containing protein</fullName>
    </recommendedName>
</protein>
<organism evidence="3 4">
    <name type="scientific">Xanthoceras sorbifolium</name>
    <dbReference type="NCBI Taxonomy" id="99658"/>
    <lineage>
        <taxon>Eukaryota</taxon>
        <taxon>Viridiplantae</taxon>
        <taxon>Streptophyta</taxon>
        <taxon>Embryophyta</taxon>
        <taxon>Tracheophyta</taxon>
        <taxon>Spermatophyta</taxon>
        <taxon>Magnoliopsida</taxon>
        <taxon>eudicotyledons</taxon>
        <taxon>Gunneridae</taxon>
        <taxon>Pentapetalae</taxon>
        <taxon>rosids</taxon>
        <taxon>malvids</taxon>
        <taxon>Sapindales</taxon>
        <taxon>Sapindaceae</taxon>
        <taxon>Xanthoceroideae</taxon>
        <taxon>Xanthoceras</taxon>
    </lineage>
</organism>
<evidence type="ECO:0000313" key="4">
    <source>
        <dbReference type="Proteomes" id="UP000827721"/>
    </source>
</evidence>
<feature type="compositionally biased region" description="Polar residues" evidence="1">
    <location>
        <begin position="43"/>
        <end position="53"/>
    </location>
</feature>
<evidence type="ECO:0000256" key="1">
    <source>
        <dbReference type="SAM" id="MobiDB-lite"/>
    </source>
</evidence>
<comment type="caution">
    <text evidence="3">The sequence shown here is derived from an EMBL/GenBank/DDBJ whole genome shotgun (WGS) entry which is preliminary data.</text>
</comment>
<accession>A0ABQ8H770</accession>
<name>A0ABQ8H770_9ROSI</name>
<sequence>MDSRGGCCIARYAGGGAGSYDMSKVDRIMLRFRPIAPKPATGGSVSPTESSGEVFTRAGKGKRKYTRENNNLNKRCNSYKKRKVSSEEKADSVVTLPLLPDSPARSSQTSPKDKDVVRDSKVPMWLSFDKIGEDKNQMAVSGGYRGSADRTVVMMPQAMRVVGSCVTVECVTDTWVDGDDLGSTDEERRMNLGRDTCPGFVSDEFGRVTWTNQAYKKMVGQEDGEEMVVWLVMKVPVTVTITYPAFTCRMRLQYNFGKEKSSLTLPCDAWRMDAGGFAWRLDVKAALCLGR</sequence>
<dbReference type="PANTHER" id="PTHR33595:SF7">
    <property type="entry name" value="OS12G0242500 PROTEIN"/>
    <property type="match status" value="1"/>
</dbReference>
<dbReference type="InterPro" id="IPR057710">
    <property type="entry name" value="DUF7950"/>
</dbReference>
<dbReference type="Pfam" id="PF25821">
    <property type="entry name" value="DUF7950"/>
    <property type="match status" value="1"/>
</dbReference>
<evidence type="ECO:0000313" key="3">
    <source>
        <dbReference type="EMBL" id="KAH7549749.1"/>
    </source>
</evidence>
<feature type="region of interest" description="Disordered" evidence="1">
    <location>
        <begin position="36"/>
        <end position="117"/>
    </location>
</feature>
<dbReference type="Proteomes" id="UP000827721">
    <property type="component" value="Unassembled WGS sequence"/>
</dbReference>
<keyword evidence="4" id="KW-1185">Reference proteome</keyword>
<feature type="domain" description="DUF7950" evidence="2">
    <location>
        <begin position="163"/>
        <end position="288"/>
    </location>
</feature>